<gene>
    <name evidence="1" type="ORF">QQX09_07875</name>
</gene>
<accession>A0ABT8G9G8</accession>
<evidence type="ECO:0008006" key="3">
    <source>
        <dbReference type="Google" id="ProtNLM"/>
    </source>
</evidence>
<comment type="caution">
    <text evidence="1">The sequence shown here is derived from an EMBL/GenBank/DDBJ whole genome shotgun (WGS) entry which is preliminary data.</text>
</comment>
<sequence length="176" mass="18257">MKGTHRDAGRRLVVVDLENLLGCAPELASDACWALALTRTLEAVDFRAGRDQLVIGVGPDWVFTAADLAPGARVVTRPGESGADLALCACLEDVDLVAARYGSVVIASGDHEFVRPMLRLLGAGVPAVVAALPLSASTELTYYASDTVWLERPARTLGEAARIGTAAGMGTVALAA</sequence>
<keyword evidence="2" id="KW-1185">Reference proteome</keyword>
<dbReference type="RefSeq" id="WP_301133164.1">
    <property type="nucleotide sequence ID" value="NZ_JAUHPW010000005.1"/>
</dbReference>
<dbReference type="EMBL" id="JAUHPW010000005">
    <property type="protein sequence ID" value="MDN4475772.1"/>
    <property type="molecule type" value="Genomic_DNA"/>
</dbReference>
<organism evidence="1 2">
    <name type="scientific">Demequina litoralis</name>
    <dbReference type="NCBI Taxonomy" id="3051660"/>
    <lineage>
        <taxon>Bacteria</taxon>
        <taxon>Bacillati</taxon>
        <taxon>Actinomycetota</taxon>
        <taxon>Actinomycetes</taxon>
        <taxon>Micrococcales</taxon>
        <taxon>Demequinaceae</taxon>
        <taxon>Demequina</taxon>
    </lineage>
</organism>
<reference evidence="1" key="1">
    <citation type="submission" date="2023-06" db="EMBL/GenBank/DDBJ databases">
        <title>Sysu t00192.</title>
        <authorList>
            <person name="Gao L."/>
            <person name="Fang B.-Z."/>
            <person name="Li W.-J."/>
        </authorList>
    </citation>
    <scope>NUCLEOTIDE SEQUENCE</scope>
    <source>
        <strain evidence="1">SYSU T00192</strain>
    </source>
</reference>
<evidence type="ECO:0000313" key="1">
    <source>
        <dbReference type="EMBL" id="MDN4475772.1"/>
    </source>
</evidence>
<name>A0ABT8G9G8_9MICO</name>
<protein>
    <recommendedName>
        <fullName evidence="3">NYN domain-containing protein</fullName>
    </recommendedName>
</protein>
<proteinExistence type="predicted"/>
<dbReference type="Proteomes" id="UP001172728">
    <property type="component" value="Unassembled WGS sequence"/>
</dbReference>
<evidence type="ECO:0000313" key="2">
    <source>
        <dbReference type="Proteomes" id="UP001172728"/>
    </source>
</evidence>
<dbReference type="Gene3D" id="3.40.50.1010">
    <property type="entry name" value="5'-nuclease"/>
    <property type="match status" value="1"/>
</dbReference>